<dbReference type="OrthoDB" id="5581676at2759"/>
<feature type="region of interest" description="Disordered" evidence="1">
    <location>
        <begin position="300"/>
        <end position="342"/>
    </location>
</feature>
<feature type="compositionally biased region" description="Basic and acidic residues" evidence="1">
    <location>
        <begin position="581"/>
        <end position="602"/>
    </location>
</feature>
<feature type="compositionally biased region" description="Low complexity" evidence="1">
    <location>
        <begin position="564"/>
        <end position="580"/>
    </location>
</feature>
<proteinExistence type="predicted"/>
<feature type="region of interest" description="Disordered" evidence="1">
    <location>
        <begin position="673"/>
        <end position="738"/>
    </location>
</feature>
<dbReference type="EMBL" id="GG745352">
    <property type="protein sequence ID" value="KNE67254.1"/>
    <property type="molecule type" value="Genomic_DNA"/>
</dbReference>
<organism evidence="3 4">
    <name type="scientific">Allomyces macrogynus (strain ATCC 38327)</name>
    <name type="common">Allomyces javanicus var. macrogynus</name>
    <dbReference type="NCBI Taxonomy" id="578462"/>
    <lineage>
        <taxon>Eukaryota</taxon>
        <taxon>Fungi</taxon>
        <taxon>Fungi incertae sedis</taxon>
        <taxon>Blastocladiomycota</taxon>
        <taxon>Blastocladiomycetes</taxon>
        <taxon>Blastocladiales</taxon>
        <taxon>Blastocladiaceae</taxon>
        <taxon>Allomyces</taxon>
    </lineage>
</organism>
<feature type="compositionally biased region" description="Low complexity" evidence="1">
    <location>
        <begin position="673"/>
        <end position="692"/>
    </location>
</feature>
<feature type="transmembrane region" description="Helical" evidence="2">
    <location>
        <begin position="619"/>
        <end position="646"/>
    </location>
</feature>
<feature type="compositionally biased region" description="Low complexity" evidence="1">
    <location>
        <begin position="143"/>
        <end position="155"/>
    </location>
</feature>
<feature type="compositionally biased region" description="Pro residues" evidence="1">
    <location>
        <begin position="194"/>
        <end position="211"/>
    </location>
</feature>
<evidence type="ECO:0000256" key="2">
    <source>
        <dbReference type="SAM" id="Phobius"/>
    </source>
</evidence>
<sequence>MYLDDDSGNLADHGALHVDERANNVLDDAEALTRMIHAAATAGAGNRNSLQDAVERVLSDLPADEDPATLLSKVNALELAMKSVKEALLKNEGHGPTDARTHDDNDGGGGMREDVPMPWRRSAPVSPARRSRTIDRGHRPADLSSTSLRRSSSRLARLRSDHLSLGTPSPRHSAFDPDDSGLASSDVAMRSGGPPLPPPTDLNELPPPPSPAVEAFLSGIITSHAPSTPIAAQELQMPEDDVDFTVLSGPSILSRQSGPLRTAPRPTTRSVLSGLNPAPVPMPAMPPMRPMTYTSFTSSYVPEPMTDERGTNDDEGLMAMPRATGTSGSGSGSGSSASARAPLYDPETGLRIRRSILPSAGSGVGYRRSPTAFDPYAGPPSPVSYTRRIQRPLSPLQRTRGGGGARSMLSGYGAFPDDFDARSDFSITPSESPSGYFRVAPTPQAMPMYPPVAPQPSPIFQDGFSAVGVPFNPATGAPPTPRSIARYSDTPSWVAARPPVMVAPTARYASPRPPASDVGSFIGRRSNLGPRGQQQYGDNDDDEINGDRAAAVAALRVPQHMVPTSHGSRAGTSTGTSTTHSTRDRDRNDRVMDPRSPPKLDNDTTTNGPWFLCLGKRAWAVLIVAAYLFLDSGAFMWSAFLLVSLFMGFRGIWRWIAELAEDIVDLLVNGGSSSTTTTTVAVPKKPKTVGAAGNKRSKQQHRGSVSNEPGSGKGKSSGSGNGKRRTSKRASAAMRPIA</sequence>
<reference evidence="4" key="2">
    <citation type="submission" date="2009-11" db="EMBL/GenBank/DDBJ databases">
        <title>The Genome Sequence of Allomyces macrogynus strain ATCC 38327.</title>
        <authorList>
            <consortium name="The Broad Institute Genome Sequencing Platform"/>
            <person name="Russ C."/>
            <person name="Cuomo C."/>
            <person name="Shea T."/>
            <person name="Young S.K."/>
            <person name="Zeng Q."/>
            <person name="Koehrsen M."/>
            <person name="Haas B."/>
            <person name="Borodovsky M."/>
            <person name="Guigo R."/>
            <person name="Alvarado L."/>
            <person name="Berlin A."/>
            <person name="Borenstein D."/>
            <person name="Chen Z."/>
            <person name="Engels R."/>
            <person name="Freedman E."/>
            <person name="Gellesch M."/>
            <person name="Goldberg J."/>
            <person name="Griggs A."/>
            <person name="Gujja S."/>
            <person name="Heiman D."/>
            <person name="Hepburn T."/>
            <person name="Howarth C."/>
            <person name="Jen D."/>
            <person name="Larson L."/>
            <person name="Lewis B."/>
            <person name="Mehta T."/>
            <person name="Park D."/>
            <person name="Pearson M."/>
            <person name="Roberts A."/>
            <person name="Saif S."/>
            <person name="Shenoy N."/>
            <person name="Sisk P."/>
            <person name="Stolte C."/>
            <person name="Sykes S."/>
            <person name="Walk T."/>
            <person name="White J."/>
            <person name="Yandava C."/>
            <person name="Burger G."/>
            <person name="Gray M.W."/>
            <person name="Holland P.W.H."/>
            <person name="King N."/>
            <person name="Lang F.B.F."/>
            <person name="Roger A.J."/>
            <person name="Ruiz-Trillo I."/>
            <person name="Lander E."/>
            <person name="Nusbaum C."/>
        </authorList>
    </citation>
    <scope>NUCLEOTIDE SEQUENCE [LARGE SCALE GENOMIC DNA]</scope>
    <source>
        <strain evidence="4">ATCC 38327</strain>
    </source>
</reference>
<gene>
    <name evidence="3" type="ORF">AMAG_19673</name>
</gene>
<keyword evidence="2" id="KW-1133">Transmembrane helix</keyword>
<feature type="compositionally biased region" description="Basic and acidic residues" evidence="1">
    <location>
        <begin position="90"/>
        <end position="115"/>
    </location>
</feature>
<feature type="region of interest" description="Disordered" evidence="1">
    <location>
        <begin position="90"/>
        <end position="212"/>
    </location>
</feature>
<evidence type="ECO:0000313" key="4">
    <source>
        <dbReference type="Proteomes" id="UP000054350"/>
    </source>
</evidence>
<evidence type="ECO:0000313" key="3">
    <source>
        <dbReference type="EMBL" id="KNE67254.1"/>
    </source>
</evidence>
<feature type="compositionally biased region" description="Basic and acidic residues" evidence="1">
    <location>
        <begin position="132"/>
        <end position="141"/>
    </location>
</feature>
<dbReference type="Proteomes" id="UP000054350">
    <property type="component" value="Unassembled WGS sequence"/>
</dbReference>
<keyword evidence="2" id="KW-0812">Transmembrane</keyword>
<dbReference type="AlphaFoldDB" id="A0A0L0SY42"/>
<accession>A0A0L0SY42</accession>
<keyword evidence="4" id="KW-1185">Reference proteome</keyword>
<protein>
    <submittedName>
        <fullName evidence="3">Uncharacterized protein</fullName>
    </submittedName>
</protein>
<feature type="region of interest" description="Disordered" evidence="1">
    <location>
        <begin position="506"/>
        <end position="544"/>
    </location>
</feature>
<keyword evidence="2" id="KW-0472">Membrane</keyword>
<feature type="compositionally biased region" description="Gly residues" evidence="1">
    <location>
        <begin position="711"/>
        <end position="721"/>
    </location>
</feature>
<name>A0A0L0SY42_ALLM3</name>
<evidence type="ECO:0000256" key="1">
    <source>
        <dbReference type="SAM" id="MobiDB-lite"/>
    </source>
</evidence>
<feature type="compositionally biased region" description="Polar residues" evidence="1">
    <location>
        <begin position="253"/>
        <end position="273"/>
    </location>
</feature>
<reference evidence="3 4" key="1">
    <citation type="submission" date="2009-11" db="EMBL/GenBank/DDBJ databases">
        <title>Annotation of Allomyces macrogynus ATCC 38327.</title>
        <authorList>
            <consortium name="The Broad Institute Genome Sequencing Platform"/>
            <person name="Russ C."/>
            <person name="Cuomo C."/>
            <person name="Burger G."/>
            <person name="Gray M.W."/>
            <person name="Holland P.W.H."/>
            <person name="King N."/>
            <person name="Lang F.B.F."/>
            <person name="Roger A.J."/>
            <person name="Ruiz-Trillo I."/>
            <person name="Young S.K."/>
            <person name="Zeng Q."/>
            <person name="Gargeya S."/>
            <person name="Fitzgerald M."/>
            <person name="Haas B."/>
            <person name="Abouelleil A."/>
            <person name="Alvarado L."/>
            <person name="Arachchi H.M."/>
            <person name="Berlin A."/>
            <person name="Chapman S.B."/>
            <person name="Gearin G."/>
            <person name="Goldberg J."/>
            <person name="Griggs A."/>
            <person name="Gujja S."/>
            <person name="Hansen M."/>
            <person name="Heiman D."/>
            <person name="Howarth C."/>
            <person name="Larimer J."/>
            <person name="Lui A."/>
            <person name="MacDonald P.J.P."/>
            <person name="McCowen C."/>
            <person name="Montmayeur A."/>
            <person name="Murphy C."/>
            <person name="Neiman D."/>
            <person name="Pearson M."/>
            <person name="Priest M."/>
            <person name="Roberts A."/>
            <person name="Saif S."/>
            <person name="Shea T."/>
            <person name="Sisk P."/>
            <person name="Stolte C."/>
            <person name="Sykes S."/>
            <person name="Wortman J."/>
            <person name="Nusbaum C."/>
            <person name="Birren B."/>
        </authorList>
    </citation>
    <scope>NUCLEOTIDE SEQUENCE [LARGE SCALE GENOMIC DNA]</scope>
    <source>
        <strain evidence="3 4">ATCC 38327</strain>
    </source>
</reference>
<feature type="region of interest" description="Disordered" evidence="1">
    <location>
        <begin position="561"/>
        <end position="604"/>
    </location>
</feature>
<dbReference type="VEuPathDB" id="FungiDB:AMAG_19673"/>
<feature type="region of interest" description="Disordered" evidence="1">
    <location>
        <begin position="253"/>
        <end position="279"/>
    </location>
</feature>